<evidence type="ECO:0000313" key="1">
    <source>
        <dbReference type="EMBL" id="SEG69569.1"/>
    </source>
</evidence>
<accession>A0A1H6C997</accession>
<proteinExistence type="predicted"/>
<dbReference type="Pfam" id="PF19561">
    <property type="entry name" value="DUF6083"/>
    <property type="match status" value="1"/>
</dbReference>
<protein>
    <submittedName>
        <fullName evidence="1">Uncharacterized protein</fullName>
    </submittedName>
</protein>
<keyword evidence="2" id="KW-1185">Reference proteome</keyword>
<name>A0A1H6C997_9ACTN</name>
<dbReference type="EMBL" id="FNVU01000008">
    <property type="protein sequence ID" value="SEG69569.1"/>
    <property type="molecule type" value="Genomic_DNA"/>
</dbReference>
<organism evidence="1 2">
    <name type="scientific">Actinacidiphila yanglinensis</name>
    <dbReference type="NCBI Taxonomy" id="310779"/>
    <lineage>
        <taxon>Bacteria</taxon>
        <taxon>Bacillati</taxon>
        <taxon>Actinomycetota</taxon>
        <taxon>Actinomycetes</taxon>
        <taxon>Kitasatosporales</taxon>
        <taxon>Streptomycetaceae</taxon>
        <taxon>Actinacidiphila</taxon>
    </lineage>
</organism>
<dbReference type="AlphaFoldDB" id="A0A1H6C997"/>
<dbReference type="InterPro" id="IPR045729">
    <property type="entry name" value="DUF6083"/>
</dbReference>
<dbReference type="Proteomes" id="UP000236754">
    <property type="component" value="Unassembled WGS sequence"/>
</dbReference>
<reference evidence="1 2" key="1">
    <citation type="submission" date="2016-10" db="EMBL/GenBank/DDBJ databases">
        <authorList>
            <person name="de Groot N.N."/>
        </authorList>
    </citation>
    <scope>NUCLEOTIDE SEQUENCE [LARGE SCALE GENOMIC DNA]</scope>
    <source>
        <strain evidence="1 2">CGMCC 4.2023</strain>
    </source>
</reference>
<gene>
    <name evidence="1" type="ORF">SAMN05216223_108195</name>
</gene>
<sequence length="160" mass="18105">MRGVAFPLEVMRCDPCWNRVANEMADLDGATALPRPDPGPESFEPIEPDECPKCGMEVRTVLTNYERWVHLATRSMRAKEVPRRYWWRIEPTRPGGTTYVVGSIAVRVGGIDPLPDDLVMPAHTVVCADLDAIGEVRRARLADVERQYRLPPSVEEFEDE</sequence>
<evidence type="ECO:0000313" key="2">
    <source>
        <dbReference type="Proteomes" id="UP000236754"/>
    </source>
</evidence>